<reference evidence="2" key="1">
    <citation type="submission" date="2014-10" db="EMBL/GenBank/DDBJ databases">
        <authorList>
            <person name="King R."/>
        </authorList>
    </citation>
    <scope>NUCLEOTIDE SEQUENCE [LARGE SCALE GENOMIC DNA]</scope>
    <source>
        <strain evidence="2">A3/5</strain>
    </source>
</reference>
<name>A0A2L2SWA4_9HYPO</name>
<keyword evidence="2" id="KW-1185">Reference proteome</keyword>
<accession>A0A2L2SWA4</accession>
<dbReference type="Proteomes" id="UP000245910">
    <property type="component" value="Chromosome II"/>
</dbReference>
<sequence>MYQIHARPFPNEGTPDYIVEPIVSLEIDIENALSESGSGISGKKTGVVSGIMSAAEENGA</sequence>
<proteinExistence type="predicted"/>
<evidence type="ECO:0000313" key="2">
    <source>
        <dbReference type="Proteomes" id="UP000245910"/>
    </source>
</evidence>
<evidence type="ECO:0000313" key="1">
    <source>
        <dbReference type="EMBL" id="CEI61992.1"/>
    </source>
</evidence>
<organism evidence="1 2">
    <name type="scientific">Fusarium venenatum</name>
    <dbReference type="NCBI Taxonomy" id="56646"/>
    <lineage>
        <taxon>Eukaryota</taxon>
        <taxon>Fungi</taxon>
        <taxon>Dikarya</taxon>
        <taxon>Ascomycota</taxon>
        <taxon>Pezizomycotina</taxon>
        <taxon>Sordariomycetes</taxon>
        <taxon>Hypocreomycetidae</taxon>
        <taxon>Hypocreales</taxon>
        <taxon>Nectriaceae</taxon>
        <taxon>Fusarium</taxon>
    </lineage>
</organism>
<protein>
    <submittedName>
        <fullName evidence="1">Uncharacterized protein</fullName>
    </submittedName>
</protein>
<dbReference type="EMBL" id="LN649230">
    <property type="protein sequence ID" value="CEI61992.1"/>
    <property type="molecule type" value="Genomic_DNA"/>
</dbReference>
<dbReference type="AlphaFoldDB" id="A0A2L2SWA4"/>